<protein>
    <recommendedName>
        <fullName evidence="11">DNA replication licensing factor MCM6</fullName>
        <ecNumber evidence="11">3.6.4.12</ecNumber>
    </recommendedName>
</protein>
<dbReference type="InterPro" id="IPR027417">
    <property type="entry name" value="P-loop_NTPase"/>
</dbReference>
<dbReference type="InterPro" id="IPR033762">
    <property type="entry name" value="MCM_OB"/>
</dbReference>
<dbReference type="GO" id="GO:0003697">
    <property type="term" value="F:single-stranded DNA binding"/>
    <property type="evidence" value="ECO:0007669"/>
    <property type="project" value="TreeGrafter"/>
</dbReference>
<keyword evidence="9" id="KW-0539">Nucleus</keyword>
<dbReference type="GO" id="GO:1990518">
    <property type="term" value="F:single-stranded 3'-5' DNA helicase activity"/>
    <property type="evidence" value="ECO:0007669"/>
    <property type="project" value="TreeGrafter"/>
</dbReference>
<dbReference type="GO" id="GO:0042555">
    <property type="term" value="C:MCM complex"/>
    <property type="evidence" value="ECO:0007669"/>
    <property type="project" value="UniProtKB-UniRule"/>
</dbReference>
<evidence type="ECO:0000259" key="12">
    <source>
        <dbReference type="PROSITE" id="PS50051"/>
    </source>
</evidence>
<evidence type="ECO:0000313" key="13">
    <source>
        <dbReference type="EMBL" id="KNC82268.1"/>
    </source>
</evidence>
<dbReference type="GO" id="GO:0016887">
    <property type="term" value="F:ATP hydrolysis activity"/>
    <property type="evidence" value="ECO:0007669"/>
    <property type="project" value="RHEA"/>
</dbReference>
<evidence type="ECO:0000256" key="5">
    <source>
        <dbReference type="ARBA" id="ARBA00022801"/>
    </source>
</evidence>
<dbReference type="GO" id="GO:0005524">
    <property type="term" value="F:ATP binding"/>
    <property type="evidence" value="ECO:0007669"/>
    <property type="project" value="UniProtKB-UniRule"/>
</dbReference>
<evidence type="ECO:0000313" key="14">
    <source>
        <dbReference type="Proteomes" id="UP000054560"/>
    </source>
</evidence>
<comment type="subunit">
    <text evidence="11">Component of the MCM2-7 complex.</text>
</comment>
<evidence type="ECO:0000256" key="3">
    <source>
        <dbReference type="ARBA" id="ARBA00022705"/>
    </source>
</evidence>
<dbReference type="EMBL" id="KQ241943">
    <property type="protein sequence ID" value="KNC82268.1"/>
    <property type="molecule type" value="Genomic_DNA"/>
</dbReference>
<reference evidence="13 14" key="1">
    <citation type="submission" date="2011-02" db="EMBL/GenBank/DDBJ databases">
        <title>The Genome Sequence of Sphaeroforma arctica JP610.</title>
        <authorList>
            <consortium name="The Broad Institute Genome Sequencing Platform"/>
            <person name="Russ C."/>
            <person name="Cuomo C."/>
            <person name="Young S.K."/>
            <person name="Zeng Q."/>
            <person name="Gargeya S."/>
            <person name="Alvarado L."/>
            <person name="Berlin A."/>
            <person name="Chapman S.B."/>
            <person name="Chen Z."/>
            <person name="Freedman E."/>
            <person name="Gellesch M."/>
            <person name="Goldberg J."/>
            <person name="Griggs A."/>
            <person name="Gujja S."/>
            <person name="Heilman E."/>
            <person name="Heiman D."/>
            <person name="Howarth C."/>
            <person name="Mehta T."/>
            <person name="Neiman D."/>
            <person name="Pearson M."/>
            <person name="Roberts A."/>
            <person name="Saif S."/>
            <person name="Shea T."/>
            <person name="Shenoy N."/>
            <person name="Sisk P."/>
            <person name="Stolte C."/>
            <person name="Sykes S."/>
            <person name="White J."/>
            <person name="Yandava C."/>
            <person name="Burger G."/>
            <person name="Gray M.W."/>
            <person name="Holland P.W.H."/>
            <person name="King N."/>
            <person name="Lang F.B.F."/>
            <person name="Roger A.J."/>
            <person name="Ruiz-Trillo I."/>
            <person name="Haas B."/>
            <person name="Nusbaum C."/>
            <person name="Birren B."/>
        </authorList>
    </citation>
    <scope>NUCLEOTIDE SEQUENCE [LARGE SCALE GENOMIC DNA]</scope>
    <source>
        <strain evidence="13 14">JP610</strain>
    </source>
</reference>
<dbReference type="Gene3D" id="3.30.1640.10">
    <property type="entry name" value="mini-chromosome maintenance (MCM) complex, chain A, domain 1"/>
    <property type="match status" value="1"/>
</dbReference>
<dbReference type="eggNOG" id="KOG0480">
    <property type="taxonomic scope" value="Eukaryota"/>
</dbReference>
<keyword evidence="6 11" id="KW-0347">Helicase</keyword>
<evidence type="ECO:0000256" key="9">
    <source>
        <dbReference type="ARBA" id="ARBA00023242"/>
    </source>
</evidence>
<dbReference type="Gene3D" id="3.40.50.300">
    <property type="entry name" value="P-loop containing nucleotide triphosphate hydrolases"/>
    <property type="match status" value="1"/>
</dbReference>
<keyword evidence="8 10" id="KW-0238">DNA-binding</keyword>
<proteinExistence type="inferred from homology"/>
<dbReference type="GO" id="GO:0000727">
    <property type="term" value="P:double-strand break repair via break-induced replication"/>
    <property type="evidence" value="ECO:0007669"/>
    <property type="project" value="TreeGrafter"/>
</dbReference>
<evidence type="ECO:0000256" key="10">
    <source>
        <dbReference type="RuleBase" id="RU004070"/>
    </source>
</evidence>
<dbReference type="GeneID" id="25905944"/>
<organism evidence="13 14">
    <name type="scientific">Sphaeroforma arctica JP610</name>
    <dbReference type="NCBI Taxonomy" id="667725"/>
    <lineage>
        <taxon>Eukaryota</taxon>
        <taxon>Ichthyosporea</taxon>
        <taxon>Ichthyophonida</taxon>
        <taxon>Sphaeroforma</taxon>
    </lineage>
</organism>
<evidence type="ECO:0000256" key="8">
    <source>
        <dbReference type="ARBA" id="ARBA00023125"/>
    </source>
</evidence>
<dbReference type="OrthoDB" id="1744952at2759"/>
<name>A0A0L0G247_9EUKA</name>
<evidence type="ECO:0000256" key="2">
    <source>
        <dbReference type="ARBA" id="ARBA00008010"/>
    </source>
</evidence>
<dbReference type="Proteomes" id="UP000054560">
    <property type="component" value="Unassembled WGS sequence"/>
</dbReference>
<dbReference type="EC" id="3.6.4.12" evidence="11"/>
<dbReference type="GO" id="GO:1902969">
    <property type="term" value="P:mitotic DNA replication"/>
    <property type="evidence" value="ECO:0007669"/>
    <property type="project" value="TreeGrafter"/>
</dbReference>
<evidence type="ECO:0000256" key="6">
    <source>
        <dbReference type="ARBA" id="ARBA00022806"/>
    </source>
</evidence>
<evidence type="ECO:0000256" key="11">
    <source>
        <dbReference type="RuleBase" id="RU368064"/>
    </source>
</evidence>
<dbReference type="FunFam" id="2.20.28.10:FF:000003">
    <property type="entry name" value="DNA helicase"/>
    <property type="match status" value="1"/>
</dbReference>
<keyword evidence="5 11" id="KW-0378">Hydrolase</keyword>
<evidence type="ECO:0000256" key="7">
    <source>
        <dbReference type="ARBA" id="ARBA00022840"/>
    </source>
</evidence>
<dbReference type="SUPFAM" id="SSF52540">
    <property type="entry name" value="P-loop containing nucleoside triphosphate hydrolases"/>
    <property type="match status" value="1"/>
</dbReference>
<dbReference type="RefSeq" id="XP_014156170.1">
    <property type="nucleotide sequence ID" value="XM_014300695.1"/>
</dbReference>
<dbReference type="Pfam" id="PF17207">
    <property type="entry name" value="MCM_OB"/>
    <property type="match status" value="1"/>
</dbReference>
<dbReference type="SUPFAM" id="SSF50249">
    <property type="entry name" value="Nucleic acid-binding proteins"/>
    <property type="match status" value="1"/>
</dbReference>
<dbReference type="Gene3D" id="2.40.50.140">
    <property type="entry name" value="Nucleic acid-binding proteins"/>
    <property type="match status" value="1"/>
</dbReference>
<dbReference type="InterPro" id="IPR018525">
    <property type="entry name" value="MCM_CS"/>
</dbReference>
<comment type="subcellular location">
    <subcellularLocation>
        <location evidence="1 11">Nucleus</location>
    </subcellularLocation>
</comment>
<sequence>MENLNAHQQQGDDDQLGRTVQAAFKDFLEQFVDEGQKVFEDQRELLKINDRSTFFVDVDYVRRHNENLSQAIRDEYMRFQPYIHAAAKEYVKESAAEDMGDDDEERSYWVSFYSQPDVYKVKMVRELNTEVLGRLESISGTVVRTSDVKPELFMATFRCLECDTLIHNVEQQFRYTEPVMCSSQNCTNRLAFALVVEQSQFVDWQRVRIQENADEIPSGSMPRSLNIVIRHEAVDKAKPGDKVVFTGAYIVLPNVHNMMRGGGRTKGDGAGASDGVRGLKMLGMRDLDYTMCFLACTVQSSDVRDNKVNIRDNISLDDLVKELTEDERETLKKMNDNPRIYQHMTESICPKVFGHLDIKRGILLMLLGGVHKTTLENTRIRGDINCCIVGDPSTAKSQFLKYVVEFLPRAVYTSGKASSAAGLTASVVRDEDTGEFCIEAGALMLADNGICCIDEFDKMDVKDQVAIHEAMEQQTISIAKAGIKATLNAATSILAACNPIGGRYDLSKPLRSNVLMSNAILSRFDLFYVVTDQSEEVQDYNIARHIINYRMNRNVVTDVPYTKEEMQLYIKYGRSINPILSKEAEELLPEIYAKLRENSGGMNVIRRAACM</sequence>
<dbReference type="InterPro" id="IPR008049">
    <property type="entry name" value="MCM6"/>
</dbReference>
<dbReference type="PROSITE" id="PS00847">
    <property type="entry name" value="MCM_1"/>
    <property type="match status" value="1"/>
</dbReference>
<keyword evidence="14" id="KW-1185">Reference proteome</keyword>
<keyword evidence="3 11" id="KW-0235">DNA replication</keyword>
<feature type="domain" description="MCM C-terminal AAA(+) ATPase" evidence="12">
    <location>
        <begin position="340"/>
        <end position="546"/>
    </location>
</feature>
<dbReference type="Gene3D" id="2.20.28.10">
    <property type="match status" value="1"/>
</dbReference>
<accession>A0A0L0G247</accession>
<dbReference type="InterPro" id="IPR031327">
    <property type="entry name" value="MCM"/>
</dbReference>
<comment type="function">
    <text evidence="11">Acts as component of the MCM2-7 complex (MCM complex) which is the replicative helicase essential for 'once per cell cycle' DNA replication initiation and elongation in eukaryotic cells. The active ATPase sites in the MCM2-7 ring are formed through the interaction surfaces of two neighboring subunits such that a critical structure of a conserved arginine finger motif is provided in trans relative to the ATP-binding site of the Walker A box of the adjacent subunit. The six ATPase active sites, however, are likely to contribute differentially to the complex helicase activity.</text>
</comment>
<dbReference type="SMART" id="SM00350">
    <property type="entry name" value="MCM"/>
    <property type="match status" value="1"/>
</dbReference>
<dbReference type="InterPro" id="IPR012340">
    <property type="entry name" value="NA-bd_OB-fold"/>
</dbReference>
<comment type="similarity">
    <text evidence="2 10">Belongs to the MCM family.</text>
</comment>
<keyword evidence="4 10" id="KW-0547">Nucleotide-binding</keyword>
<dbReference type="PRINTS" id="PR01657">
    <property type="entry name" value="MCMFAMILY"/>
</dbReference>
<dbReference type="PANTHER" id="PTHR11630">
    <property type="entry name" value="DNA REPLICATION LICENSING FACTOR MCM FAMILY MEMBER"/>
    <property type="match status" value="1"/>
</dbReference>
<dbReference type="AlphaFoldDB" id="A0A0L0G247"/>
<dbReference type="Pfam" id="PF14551">
    <property type="entry name" value="MCM_N"/>
    <property type="match status" value="1"/>
</dbReference>
<evidence type="ECO:0000256" key="4">
    <source>
        <dbReference type="ARBA" id="ARBA00022741"/>
    </source>
</evidence>
<evidence type="ECO:0000256" key="1">
    <source>
        <dbReference type="ARBA" id="ARBA00004123"/>
    </source>
</evidence>
<dbReference type="GO" id="GO:0006270">
    <property type="term" value="P:DNA replication initiation"/>
    <property type="evidence" value="ECO:0007669"/>
    <property type="project" value="UniProtKB-UniRule"/>
</dbReference>
<dbReference type="STRING" id="667725.A0A0L0G247"/>
<dbReference type="InterPro" id="IPR027925">
    <property type="entry name" value="MCM_N"/>
</dbReference>
<keyword evidence="11" id="KW-0131">Cell cycle</keyword>
<dbReference type="PRINTS" id="PR01662">
    <property type="entry name" value="MCMPROTEIN6"/>
</dbReference>
<dbReference type="PROSITE" id="PS50051">
    <property type="entry name" value="MCM_2"/>
    <property type="match status" value="1"/>
</dbReference>
<gene>
    <name evidence="13" type="ORF">SARC_05440</name>
</gene>
<dbReference type="PANTHER" id="PTHR11630:SF43">
    <property type="entry name" value="DNA REPLICATION LICENSING FACTOR MCM6"/>
    <property type="match status" value="1"/>
</dbReference>
<keyword evidence="7 10" id="KW-0067">ATP-binding</keyword>
<dbReference type="Pfam" id="PF00493">
    <property type="entry name" value="MCM"/>
    <property type="match status" value="1"/>
</dbReference>
<dbReference type="GO" id="GO:0005634">
    <property type="term" value="C:nucleus"/>
    <property type="evidence" value="ECO:0007669"/>
    <property type="project" value="UniProtKB-SubCell"/>
</dbReference>
<comment type="catalytic activity">
    <reaction evidence="11">
        <text>ATP + H2O = ADP + phosphate + H(+)</text>
        <dbReference type="Rhea" id="RHEA:13065"/>
        <dbReference type="ChEBI" id="CHEBI:15377"/>
        <dbReference type="ChEBI" id="CHEBI:15378"/>
        <dbReference type="ChEBI" id="CHEBI:30616"/>
        <dbReference type="ChEBI" id="CHEBI:43474"/>
        <dbReference type="ChEBI" id="CHEBI:456216"/>
        <dbReference type="EC" id="3.6.4.12"/>
    </reaction>
</comment>
<dbReference type="InterPro" id="IPR001208">
    <property type="entry name" value="MCM_dom"/>
</dbReference>